<feature type="chain" id="PRO_5041957274" description="Elicitin-like protein" evidence="2">
    <location>
        <begin position="24"/>
        <end position="166"/>
    </location>
</feature>
<proteinExistence type="predicted"/>
<sequence length="166" mass="17171">MKTSPIALIALVAAAAFVQDATAFGCKPDDIKKWIKSCDVVSGGSQKKCDDKECHKALHRLVEEETIQCYVSSGLGPASDLAKWKALDDFCHGDGPDPVLTPTLAPPQPTTSAPVPTVTPGPNPNPTPSTPSTTAPTPTATGTKPSPTSPNTTTPVPSTTSPRPQC</sequence>
<feature type="region of interest" description="Disordered" evidence="1">
    <location>
        <begin position="95"/>
        <end position="166"/>
    </location>
</feature>
<reference evidence="3" key="1">
    <citation type="submission" date="2021-12" db="EMBL/GenBank/DDBJ databases">
        <title>Prjna785345.</title>
        <authorList>
            <person name="Rujirawat T."/>
            <person name="Krajaejun T."/>
        </authorList>
    </citation>
    <scope>NUCLEOTIDE SEQUENCE</scope>
    <source>
        <strain evidence="3">Pi057C3</strain>
    </source>
</reference>
<organism evidence="3 4">
    <name type="scientific">Pythium insidiosum</name>
    <name type="common">Pythiosis disease agent</name>
    <dbReference type="NCBI Taxonomy" id="114742"/>
    <lineage>
        <taxon>Eukaryota</taxon>
        <taxon>Sar</taxon>
        <taxon>Stramenopiles</taxon>
        <taxon>Oomycota</taxon>
        <taxon>Peronosporomycetes</taxon>
        <taxon>Pythiales</taxon>
        <taxon>Pythiaceae</taxon>
        <taxon>Pythium</taxon>
    </lineage>
</organism>
<evidence type="ECO:0008006" key="5">
    <source>
        <dbReference type="Google" id="ProtNLM"/>
    </source>
</evidence>
<accession>A0AAD5LQB4</accession>
<evidence type="ECO:0000256" key="1">
    <source>
        <dbReference type="SAM" id="MobiDB-lite"/>
    </source>
</evidence>
<comment type="caution">
    <text evidence="3">The sequence shown here is derived from an EMBL/GenBank/DDBJ whole genome shotgun (WGS) entry which is preliminary data.</text>
</comment>
<feature type="signal peptide" evidence="2">
    <location>
        <begin position="1"/>
        <end position="23"/>
    </location>
</feature>
<evidence type="ECO:0000313" key="4">
    <source>
        <dbReference type="Proteomes" id="UP001209570"/>
    </source>
</evidence>
<gene>
    <name evidence="3" type="ORF">P43SY_010101</name>
</gene>
<feature type="compositionally biased region" description="Pro residues" evidence="1">
    <location>
        <begin position="117"/>
        <end position="129"/>
    </location>
</feature>
<keyword evidence="4" id="KW-1185">Reference proteome</keyword>
<dbReference type="EMBL" id="JAKCXM010000037">
    <property type="protein sequence ID" value="KAJ0406045.1"/>
    <property type="molecule type" value="Genomic_DNA"/>
</dbReference>
<evidence type="ECO:0000256" key="2">
    <source>
        <dbReference type="SAM" id="SignalP"/>
    </source>
</evidence>
<dbReference type="AlphaFoldDB" id="A0AAD5LQB4"/>
<feature type="compositionally biased region" description="Low complexity" evidence="1">
    <location>
        <begin position="130"/>
        <end position="166"/>
    </location>
</feature>
<protein>
    <recommendedName>
        <fullName evidence="5">Elicitin-like protein</fullName>
    </recommendedName>
</protein>
<name>A0AAD5LQB4_PYTIN</name>
<evidence type="ECO:0000313" key="3">
    <source>
        <dbReference type="EMBL" id="KAJ0406045.1"/>
    </source>
</evidence>
<keyword evidence="2" id="KW-0732">Signal</keyword>
<dbReference type="Proteomes" id="UP001209570">
    <property type="component" value="Unassembled WGS sequence"/>
</dbReference>